<dbReference type="InterPro" id="IPR007219">
    <property type="entry name" value="XnlR_reg_dom"/>
</dbReference>
<dbReference type="OMA" id="LENPVEC"/>
<dbReference type="eggNOG" id="ENOG502QSY2">
    <property type="taxonomic scope" value="Eukaryota"/>
</dbReference>
<dbReference type="PROSITE" id="PS00463">
    <property type="entry name" value="ZN2_CY6_FUNGAL_1"/>
    <property type="match status" value="1"/>
</dbReference>
<dbReference type="Pfam" id="PF00172">
    <property type="entry name" value="Zn_clus"/>
    <property type="match status" value="1"/>
</dbReference>
<keyword evidence="3" id="KW-0238">DNA-binding</keyword>
<feature type="compositionally biased region" description="Low complexity" evidence="5">
    <location>
        <begin position="132"/>
        <end position="149"/>
    </location>
</feature>
<organism evidence="8">
    <name type="scientific">Schizophyllum commune (strain H4-8 / FGSC 9210)</name>
    <name type="common">Split gill fungus</name>
    <dbReference type="NCBI Taxonomy" id="578458"/>
    <lineage>
        <taxon>Eukaryota</taxon>
        <taxon>Fungi</taxon>
        <taxon>Dikarya</taxon>
        <taxon>Basidiomycota</taxon>
        <taxon>Agaricomycotina</taxon>
        <taxon>Agaricomycetes</taxon>
        <taxon>Agaricomycetidae</taxon>
        <taxon>Agaricales</taxon>
        <taxon>Schizophyllaceae</taxon>
        <taxon>Schizophyllum</taxon>
    </lineage>
</organism>
<feature type="domain" description="Zn(2)-C6 fungal-type" evidence="6">
    <location>
        <begin position="65"/>
        <end position="97"/>
    </location>
</feature>
<dbReference type="InterPro" id="IPR036864">
    <property type="entry name" value="Zn2-C6_fun-type_DNA-bd_sf"/>
</dbReference>
<proteinExistence type="predicted"/>
<keyword evidence="2" id="KW-0479">Metal-binding</keyword>
<dbReference type="VEuPathDB" id="FungiDB:SCHCODRAFT_02690565"/>
<evidence type="ECO:0000256" key="4">
    <source>
        <dbReference type="ARBA" id="ARBA00023242"/>
    </source>
</evidence>
<dbReference type="GO" id="GO:0000981">
    <property type="term" value="F:DNA-binding transcription factor activity, RNA polymerase II-specific"/>
    <property type="evidence" value="ECO:0007669"/>
    <property type="project" value="InterPro"/>
</dbReference>
<evidence type="ECO:0000313" key="8">
    <source>
        <dbReference type="Proteomes" id="UP000007431"/>
    </source>
</evidence>
<evidence type="ECO:0000256" key="5">
    <source>
        <dbReference type="SAM" id="MobiDB-lite"/>
    </source>
</evidence>
<dbReference type="HOGENOM" id="CLU_006019_2_0_1"/>
<dbReference type="CDD" id="cd12148">
    <property type="entry name" value="fungal_TF_MHR"/>
    <property type="match status" value="1"/>
</dbReference>
<dbReference type="GO" id="GO:0005634">
    <property type="term" value="C:nucleus"/>
    <property type="evidence" value="ECO:0007669"/>
    <property type="project" value="UniProtKB-SubCell"/>
</dbReference>
<dbReference type="EMBL" id="GL377308">
    <property type="protein sequence ID" value="EFI95553.1"/>
    <property type="molecule type" value="Genomic_DNA"/>
</dbReference>
<reference evidence="7 8" key="1">
    <citation type="journal article" date="2010" name="Nat. Biotechnol.">
        <title>Genome sequence of the model mushroom Schizophyllum commune.</title>
        <authorList>
            <person name="Ohm R.A."/>
            <person name="de Jong J.F."/>
            <person name="Lugones L.G."/>
            <person name="Aerts A."/>
            <person name="Kothe E."/>
            <person name="Stajich J.E."/>
            <person name="de Vries R.P."/>
            <person name="Record E."/>
            <person name="Levasseur A."/>
            <person name="Baker S.E."/>
            <person name="Bartholomew K.A."/>
            <person name="Coutinho P.M."/>
            <person name="Erdmann S."/>
            <person name="Fowler T.J."/>
            <person name="Gathman A.C."/>
            <person name="Lombard V."/>
            <person name="Henrissat B."/>
            <person name="Knabe N."/>
            <person name="Kuees U."/>
            <person name="Lilly W.W."/>
            <person name="Lindquist E."/>
            <person name="Lucas S."/>
            <person name="Magnuson J.K."/>
            <person name="Piumi F."/>
            <person name="Raudaskoski M."/>
            <person name="Salamov A."/>
            <person name="Schmutz J."/>
            <person name="Schwarze F.W.M.R."/>
            <person name="vanKuyk P.A."/>
            <person name="Horton J.S."/>
            <person name="Grigoriev I.V."/>
            <person name="Woesten H.A.B."/>
        </authorList>
    </citation>
    <scope>NUCLEOTIDE SEQUENCE [LARGE SCALE GENOMIC DNA]</scope>
    <source>
        <strain evidence="8">H4-8 / FGSC 9210</strain>
    </source>
</reference>
<dbReference type="GO" id="GO:0003677">
    <property type="term" value="F:DNA binding"/>
    <property type="evidence" value="ECO:0007669"/>
    <property type="project" value="UniProtKB-KW"/>
</dbReference>
<dbReference type="AlphaFoldDB" id="D8Q8X9"/>
<dbReference type="InterPro" id="IPR001138">
    <property type="entry name" value="Zn2Cys6_DnaBD"/>
</dbReference>
<dbReference type="CDD" id="cd00067">
    <property type="entry name" value="GAL4"/>
    <property type="match status" value="1"/>
</dbReference>
<feature type="region of interest" description="Disordered" evidence="5">
    <location>
        <begin position="681"/>
        <end position="729"/>
    </location>
</feature>
<evidence type="ECO:0000256" key="3">
    <source>
        <dbReference type="ARBA" id="ARBA00023125"/>
    </source>
</evidence>
<feature type="region of interest" description="Disordered" evidence="5">
    <location>
        <begin position="126"/>
        <end position="171"/>
    </location>
</feature>
<comment type="subcellular location">
    <subcellularLocation>
        <location evidence="1">Nucleus</location>
    </subcellularLocation>
</comment>
<dbReference type="GO" id="GO:0006351">
    <property type="term" value="P:DNA-templated transcription"/>
    <property type="evidence" value="ECO:0007669"/>
    <property type="project" value="InterPro"/>
</dbReference>
<dbReference type="Proteomes" id="UP000007431">
    <property type="component" value="Unassembled WGS sequence"/>
</dbReference>
<evidence type="ECO:0000313" key="7">
    <source>
        <dbReference type="EMBL" id="EFI95553.1"/>
    </source>
</evidence>
<evidence type="ECO:0000259" key="6">
    <source>
        <dbReference type="PROSITE" id="PS50048"/>
    </source>
</evidence>
<dbReference type="Pfam" id="PF04082">
    <property type="entry name" value="Fungal_trans"/>
    <property type="match status" value="1"/>
</dbReference>
<dbReference type="SMART" id="SM00906">
    <property type="entry name" value="Fungal_trans"/>
    <property type="match status" value="1"/>
</dbReference>
<feature type="compositionally biased region" description="Polar residues" evidence="5">
    <location>
        <begin position="704"/>
        <end position="717"/>
    </location>
</feature>
<dbReference type="InterPro" id="IPR050987">
    <property type="entry name" value="AtrR-like"/>
</dbReference>
<evidence type="ECO:0000256" key="1">
    <source>
        <dbReference type="ARBA" id="ARBA00004123"/>
    </source>
</evidence>
<dbReference type="GO" id="GO:0008270">
    <property type="term" value="F:zinc ion binding"/>
    <property type="evidence" value="ECO:0007669"/>
    <property type="project" value="InterPro"/>
</dbReference>
<dbReference type="PANTHER" id="PTHR46910">
    <property type="entry name" value="TRANSCRIPTION FACTOR PDR1"/>
    <property type="match status" value="1"/>
</dbReference>
<dbReference type="PROSITE" id="PS50048">
    <property type="entry name" value="ZN2_CY6_FUNGAL_2"/>
    <property type="match status" value="1"/>
</dbReference>
<dbReference type="Gene3D" id="4.10.240.10">
    <property type="entry name" value="Zn(2)-C6 fungal-type DNA-binding domain"/>
    <property type="match status" value="1"/>
</dbReference>
<sequence length="856" mass="96624">MPGVASARHERGPTFCSLRSSSETIYQALESPPVSALLLAISMSSSEDNSSPPIKGSKKRRLPHACDNCRKRKVKCDSARMNGRCTNCISFDIPCEHTIPSRRRGVQKEYVEALESRIKQMEDMLTKQAVKASNGSEASTTSSPSSALARGPEGASSSSHSSPDYVEREDEYERMQAEVVNNMKTLRITDCSSRYFGPASTFHLVSAALYVKAKSDEIQGNTVQQNMVYDQYRDNYRDHIQTLSWDIMPWEQSLVADEEYEPLEFPEDDLLQHLIDVYFEIPNMLNPILHRPTFEKELKEGVHKTDWYFGAVVLMVCASASRYTSDRRVLLPGIDDWRSAGWKWLTQVPLIRRKSLFMLPSVHELQYYGVRIHLLRPFSPLIISAWPILGISIRYCQEMGIHRKSADPHFVNNENEHWNRAFWSLVTSDRIVSSFLGRQPCISADDIDADPPVECDDEYWDTGNPATVFKQPSRVPSKISFFTHYVKLTDILSHALGALYTTAKSRIRIGHIGPDWEQRIASELDSELNQWLDDLPDHLRWDPKRENRLFFNQSSVLFATYYHVQHVIHRPFIGKTSPVTFASIAMCCNAARACSRIYAAQIERGDPIVTSELLVTAFTSAVSCLMNIWGGRKMGMSIDQKREMEYVRHCLRYLEVAEAKWYLAGKFREQIQNLANIQEAGGTPDYVSKKRPRAESPPPEAMSSGASSSVQPTTSDGAGQDANYSGLWDGSDPNANTYWNVNNLLFPQTDAADPTQQSMGHDHGFAQQRPFDPFVSMPDPQQAHGGASQHLHAPSLEGLTEADLASLPVPMDDVFDMWQQLPSSIDTRTWDSYISSLEQPKTNARGFPEQALFLGH</sequence>
<evidence type="ECO:0000256" key="2">
    <source>
        <dbReference type="ARBA" id="ARBA00022723"/>
    </source>
</evidence>
<gene>
    <name evidence="7" type="ORF">SCHCODRAFT_77521</name>
</gene>
<keyword evidence="4" id="KW-0539">Nucleus</keyword>
<dbReference type="SUPFAM" id="SSF57701">
    <property type="entry name" value="Zn2/Cys6 DNA-binding domain"/>
    <property type="match status" value="1"/>
</dbReference>
<accession>D8Q8X9</accession>
<keyword evidence="8" id="KW-1185">Reference proteome</keyword>
<dbReference type="SMART" id="SM00066">
    <property type="entry name" value="GAL4"/>
    <property type="match status" value="1"/>
</dbReference>
<dbReference type="PANTHER" id="PTHR46910:SF3">
    <property type="entry name" value="HALOTOLERANCE PROTEIN 9-RELATED"/>
    <property type="match status" value="1"/>
</dbReference>
<name>D8Q8X9_SCHCM</name>
<protein>
    <recommendedName>
        <fullName evidence="6">Zn(2)-C6 fungal-type domain-containing protein</fullName>
    </recommendedName>
</protein>
<dbReference type="InParanoid" id="D8Q8X9"/>